<keyword evidence="3" id="KW-1185">Reference proteome</keyword>
<name>A0A178CW57_9EURO</name>
<accession>A0A178CW57</accession>
<dbReference type="AlphaFoldDB" id="A0A178CW57"/>
<gene>
    <name evidence="2" type="ORF">AYO20_07288</name>
</gene>
<proteinExistence type="predicted"/>
<feature type="region of interest" description="Disordered" evidence="1">
    <location>
        <begin position="172"/>
        <end position="240"/>
    </location>
</feature>
<dbReference type="Proteomes" id="UP000185904">
    <property type="component" value="Unassembled WGS sequence"/>
</dbReference>
<feature type="compositionally biased region" description="Basic and acidic residues" evidence="1">
    <location>
        <begin position="172"/>
        <end position="206"/>
    </location>
</feature>
<protein>
    <submittedName>
        <fullName evidence="2">Uncharacterized protein</fullName>
    </submittedName>
</protein>
<dbReference type="OrthoDB" id="1918685at2759"/>
<feature type="region of interest" description="Disordered" evidence="1">
    <location>
        <begin position="255"/>
        <end position="294"/>
    </location>
</feature>
<evidence type="ECO:0000313" key="2">
    <source>
        <dbReference type="EMBL" id="OAL33432.1"/>
    </source>
</evidence>
<organism evidence="2 3">
    <name type="scientific">Fonsecaea nubica</name>
    <dbReference type="NCBI Taxonomy" id="856822"/>
    <lineage>
        <taxon>Eukaryota</taxon>
        <taxon>Fungi</taxon>
        <taxon>Dikarya</taxon>
        <taxon>Ascomycota</taxon>
        <taxon>Pezizomycotina</taxon>
        <taxon>Eurotiomycetes</taxon>
        <taxon>Chaetothyriomycetidae</taxon>
        <taxon>Chaetothyriales</taxon>
        <taxon>Herpotrichiellaceae</taxon>
        <taxon>Fonsecaea</taxon>
    </lineage>
</organism>
<dbReference type="GeneID" id="34590700"/>
<comment type="caution">
    <text evidence="2">The sequence shown here is derived from an EMBL/GenBank/DDBJ whole genome shotgun (WGS) entry which is preliminary data.</text>
</comment>
<feature type="region of interest" description="Disordered" evidence="1">
    <location>
        <begin position="42"/>
        <end position="74"/>
    </location>
</feature>
<dbReference type="EMBL" id="LVCJ01000050">
    <property type="protein sequence ID" value="OAL33432.1"/>
    <property type="molecule type" value="Genomic_DNA"/>
</dbReference>
<feature type="compositionally biased region" description="Basic and acidic residues" evidence="1">
    <location>
        <begin position="63"/>
        <end position="74"/>
    </location>
</feature>
<dbReference type="RefSeq" id="XP_022498444.1">
    <property type="nucleotide sequence ID" value="XM_022645574.1"/>
</dbReference>
<reference evidence="2 3" key="1">
    <citation type="submission" date="2016-03" db="EMBL/GenBank/DDBJ databases">
        <title>The draft genome sequence of Fonsecaea nubica causative agent of cutaneous subcutaneous infection in human host.</title>
        <authorList>
            <person name="Costa F."/>
            <person name="Sybren D.H."/>
            <person name="Raittz R.T."/>
            <person name="Weiss V.A."/>
            <person name="Leao A.C."/>
            <person name="Gomes R."/>
            <person name="De Souza E.M."/>
            <person name="Pedrosa F.O."/>
            <person name="Steffens M.B."/>
            <person name="Bombassaro A."/>
            <person name="Tadra-Sfeir M.Z."/>
            <person name="Moreno L.F."/>
            <person name="Najafzadeh M.J."/>
            <person name="Felipe M.S."/>
            <person name="Teixeira M."/>
            <person name="Sun J."/>
            <person name="Xi L."/>
            <person name="Castro M.A."/>
            <person name="Vicente V.A."/>
        </authorList>
    </citation>
    <scope>NUCLEOTIDE SEQUENCE [LARGE SCALE GENOMIC DNA]</scope>
    <source>
        <strain evidence="2 3">CBS 269.64</strain>
    </source>
</reference>
<evidence type="ECO:0000313" key="3">
    <source>
        <dbReference type="Proteomes" id="UP000185904"/>
    </source>
</evidence>
<feature type="compositionally biased region" description="Polar residues" evidence="1">
    <location>
        <begin position="207"/>
        <end position="229"/>
    </location>
</feature>
<sequence>MLAPRGTALPKLERCLAELLRTCVHPPSLVLRVEHVFGKAHAGSRRNTVDDPDDEREETLVTGDEHGNDSAARDPDTWSFRFAASDGHLQIQAVLAPTLLRVKELRDLQRGDFIEVRRFQVRSAPRLTGKGRVVYLGIRDCAWVGRDRETVETSEGDDRLELEGGFLREEHDEMFHKNPHPRKEDPTAGSERRASKRRDIRDRDDQAPSSRSAQSKPKPSKTTQKVSRNMSEDDSDDELGFDTIFVSQSRLEQRREALRQIQQPPSMEEATVSRPRPQGEGNHEETQDNEDDYEKQAVRETVAVNTHNPLSGPHHQLTDIASSTTFSAPPIPQGDDPRTRPTNLAPISPIDNLASLLALPHQKSYSCTVLALISWVSPSLIHRPNTPFPPKRHVKIHDPSITHRTSGVTVSVFVDAHKFLPAVGTVALFRGLVMHRLRRSSADGEADVILNKYPPKTGSQRAEHEGSLESAAGGIRDQHPEGDGDEQEEWFISDEARLVAMGFDVQRIKAWWEQRLVARKGK</sequence>
<evidence type="ECO:0000256" key="1">
    <source>
        <dbReference type="SAM" id="MobiDB-lite"/>
    </source>
</evidence>
<feature type="region of interest" description="Disordered" evidence="1">
    <location>
        <begin position="451"/>
        <end position="487"/>
    </location>
</feature>